<keyword evidence="4" id="KW-0223">Dioxygenase</keyword>
<dbReference type="Pfam" id="PF02668">
    <property type="entry name" value="TauD"/>
    <property type="match status" value="1"/>
</dbReference>
<dbReference type="RefSeq" id="XP_030976572.1">
    <property type="nucleotide sequence ID" value="XM_031131617.1"/>
</dbReference>
<comment type="cofactor">
    <cofactor evidence="1">
        <name>Fe(2+)</name>
        <dbReference type="ChEBI" id="CHEBI:29033"/>
    </cofactor>
</comment>
<sequence length="472" mass="53216">MQKVELGKLAHSNCSHLIITSPTRSPKATSATMTTSATINTTTKANSFDIKPFGQGLNFGAEIRGLDLNNMTGNDGCDSTGSSPLFGETPADEAIVDDDVNKFREVIQQYLVVVVKGQANELPSKNWELLRRLDPDSPELTDDEWAKMYNPEGKGILVISNILQLDGKTQVNHFVRQAKLGYSLIPGAGRLYLMGKGYQGEDHFGLKDVTIEEPFADLYYSKPLPKEDFEKGIARFQSWHMDGPQYVVHGPIYTSFRCIKLPEGEQTVDWADGSGLTKKVKPGRTAFFSTAQLYDMLTPEEQQMADHSWCEQMFYPYEWILGCRGNPNGLNVACEGREVPFDVMEAMPRKPKNQLVLPLVWMNSVTGKKHFQVQPNTVRRLFIRNNAEETPRVIEDVKEIRDFLTKLQIRVLRPENIYVGPEEEGDHVFWYNWGVMHTKIDYPVKYGVRTAHQGWIPASRAPTGPVPISGQE</sequence>
<dbReference type="KEGG" id="pgri:PgNI_11652"/>
<organism evidence="8 9">
    <name type="scientific">Pyricularia grisea</name>
    <name type="common">Crabgrass-specific blast fungus</name>
    <name type="synonym">Magnaporthe grisea</name>
    <dbReference type="NCBI Taxonomy" id="148305"/>
    <lineage>
        <taxon>Eukaryota</taxon>
        <taxon>Fungi</taxon>
        <taxon>Dikarya</taxon>
        <taxon>Ascomycota</taxon>
        <taxon>Pezizomycotina</taxon>
        <taxon>Sordariomycetes</taxon>
        <taxon>Sordariomycetidae</taxon>
        <taxon>Magnaporthales</taxon>
        <taxon>Pyriculariaceae</taxon>
        <taxon>Pyricularia</taxon>
    </lineage>
</organism>
<dbReference type="InterPro" id="IPR051178">
    <property type="entry name" value="TfdA_dioxygenase"/>
</dbReference>
<protein>
    <recommendedName>
        <fullName evidence="7">TauD/TfdA-like domain-containing protein</fullName>
    </recommendedName>
</protein>
<evidence type="ECO:0000256" key="4">
    <source>
        <dbReference type="ARBA" id="ARBA00022964"/>
    </source>
</evidence>
<dbReference type="InterPro" id="IPR003819">
    <property type="entry name" value="TauD/TfdA-like"/>
</dbReference>
<evidence type="ECO:0000256" key="2">
    <source>
        <dbReference type="ARBA" id="ARBA00005896"/>
    </source>
</evidence>
<accession>A0A6P8ANU3</accession>
<reference evidence="8 9" key="1">
    <citation type="journal article" date="2019" name="Mol. Biol. Evol.">
        <title>Blast fungal genomes show frequent chromosomal changes, gene gains and losses, and effector gene turnover.</title>
        <authorList>
            <person name="Gomez Luciano L.B."/>
            <person name="Jason Tsai I."/>
            <person name="Chuma I."/>
            <person name="Tosa Y."/>
            <person name="Chen Y.H."/>
            <person name="Li J.Y."/>
            <person name="Li M.Y."/>
            <person name="Jade Lu M.Y."/>
            <person name="Nakayashiki H."/>
            <person name="Li W.H."/>
        </authorList>
    </citation>
    <scope>NUCLEOTIDE SEQUENCE [LARGE SCALE GENOMIC DNA]</scope>
    <source>
        <strain evidence="8 9">NI907</strain>
    </source>
</reference>
<evidence type="ECO:0000256" key="5">
    <source>
        <dbReference type="ARBA" id="ARBA00023002"/>
    </source>
</evidence>
<dbReference type="GeneID" id="41966522"/>
<dbReference type="GO" id="GO:0046872">
    <property type="term" value="F:metal ion binding"/>
    <property type="evidence" value="ECO:0007669"/>
    <property type="project" value="UniProtKB-KW"/>
</dbReference>
<feature type="domain" description="TauD/TfdA-like" evidence="7">
    <location>
        <begin position="153"/>
        <end position="443"/>
    </location>
</feature>
<evidence type="ECO:0000256" key="3">
    <source>
        <dbReference type="ARBA" id="ARBA00022723"/>
    </source>
</evidence>
<dbReference type="InterPro" id="IPR042098">
    <property type="entry name" value="TauD-like_sf"/>
</dbReference>
<reference evidence="9" key="2">
    <citation type="submission" date="2019-10" db="EMBL/GenBank/DDBJ databases">
        <authorList>
            <consortium name="NCBI Genome Project"/>
        </authorList>
    </citation>
    <scope>NUCLEOTIDE SEQUENCE</scope>
    <source>
        <strain evidence="9">NI907</strain>
    </source>
</reference>
<keyword evidence="5" id="KW-0560">Oxidoreductase</keyword>
<evidence type="ECO:0000256" key="1">
    <source>
        <dbReference type="ARBA" id="ARBA00001954"/>
    </source>
</evidence>
<proteinExistence type="inferred from homology"/>
<dbReference type="Proteomes" id="UP000515153">
    <property type="component" value="Chromosome V"/>
</dbReference>
<dbReference type="Gene3D" id="3.60.130.10">
    <property type="entry name" value="Clavaminate synthase-like"/>
    <property type="match status" value="1"/>
</dbReference>
<dbReference type="PANTHER" id="PTHR43779:SF2">
    <property type="entry name" value="ALPHA-KETOGLUTARATE-DEPENDENT XANTHINE DIOXYGENASE XAN1"/>
    <property type="match status" value="1"/>
</dbReference>
<keyword evidence="3" id="KW-0479">Metal-binding</keyword>
<dbReference type="AlphaFoldDB" id="A0A6P8ANU3"/>
<keyword evidence="8" id="KW-1185">Reference proteome</keyword>
<evidence type="ECO:0000256" key="6">
    <source>
        <dbReference type="ARBA" id="ARBA00023004"/>
    </source>
</evidence>
<dbReference type="PANTHER" id="PTHR43779">
    <property type="entry name" value="DIOXYGENASE RV0097-RELATED"/>
    <property type="match status" value="1"/>
</dbReference>
<gene>
    <name evidence="9" type="ORF">PgNI_11652</name>
</gene>
<keyword evidence="6" id="KW-0408">Iron</keyword>
<evidence type="ECO:0000313" key="8">
    <source>
        <dbReference type="Proteomes" id="UP000515153"/>
    </source>
</evidence>
<evidence type="ECO:0000259" key="7">
    <source>
        <dbReference type="Pfam" id="PF02668"/>
    </source>
</evidence>
<reference evidence="9" key="3">
    <citation type="submission" date="2025-08" db="UniProtKB">
        <authorList>
            <consortium name="RefSeq"/>
        </authorList>
    </citation>
    <scope>IDENTIFICATION</scope>
    <source>
        <strain evidence="9">NI907</strain>
    </source>
</reference>
<evidence type="ECO:0000313" key="9">
    <source>
        <dbReference type="RefSeq" id="XP_030976572.1"/>
    </source>
</evidence>
<name>A0A6P8ANU3_PYRGI</name>
<dbReference type="GO" id="GO:0051213">
    <property type="term" value="F:dioxygenase activity"/>
    <property type="evidence" value="ECO:0007669"/>
    <property type="project" value="UniProtKB-KW"/>
</dbReference>
<comment type="similarity">
    <text evidence="2">Belongs to the TfdA dioxygenase family.</text>
</comment>
<dbReference type="SUPFAM" id="SSF51197">
    <property type="entry name" value="Clavaminate synthase-like"/>
    <property type="match status" value="1"/>
</dbReference>